<comment type="caution">
    <text evidence="2">The sequence shown here is derived from an EMBL/GenBank/DDBJ whole genome shotgun (WGS) entry which is preliminary data.</text>
</comment>
<dbReference type="Proteomes" id="UP000029867">
    <property type="component" value="Unassembled WGS sequence"/>
</dbReference>
<dbReference type="EMBL" id="JQFK01000137">
    <property type="protein sequence ID" value="KGK36132.1"/>
    <property type="molecule type" value="Genomic_DNA"/>
</dbReference>
<sequence>MTLKRSLSQKFKSTLEKTKRIVSSSSLSSFDNHSPSVSDSFSFNSTDFSTPLTSTSTTFNDATDFGGLGIQYNKDSISLNRKSSNLDPPTLLYSRKKRSGTMSRSIPNRKQSIDLIDTSTPTNITSSIPTPVSQDDLLSLSCRSNYSFTQNDENFENDTGGLIILPSGPNDDDDIDDDDNNNNHNNNNNNHNNNNNNHNNNISGKLNNTNSNDNNKTTIEGSHDILLSAFLSHSAELEKNSSYLDSQSQDRPSILIPSNYSSTTTSYTLNSFAENSAKCNMDLLESHEIIQDDEK</sequence>
<organism evidence="2 3">
    <name type="scientific">Pichia kudriavzevii</name>
    <name type="common">Yeast</name>
    <name type="synonym">Issatchenkia orientalis</name>
    <dbReference type="NCBI Taxonomy" id="4909"/>
    <lineage>
        <taxon>Eukaryota</taxon>
        <taxon>Fungi</taxon>
        <taxon>Dikarya</taxon>
        <taxon>Ascomycota</taxon>
        <taxon>Saccharomycotina</taxon>
        <taxon>Pichiomycetes</taxon>
        <taxon>Pichiales</taxon>
        <taxon>Pichiaceae</taxon>
        <taxon>Pichia</taxon>
    </lineage>
</organism>
<evidence type="ECO:0000313" key="2">
    <source>
        <dbReference type="EMBL" id="KGK36132.1"/>
    </source>
</evidence>
<reference evidence="3" key="1">
    <citation type="journal article" date="2014" name="Microb. Cell Fact.">
        <title>Exploiting Issatchenkia orientalis SD108 for succinic acid production.</title>
        <authorList>
            <person name="Xiao H."/>
            <person name="Shao Z."/>
            <person name="Jiang Y."/>
            <person name="Dole S."/>
            <person name="Zhao H."/>
        </authorList>
    </citation>
    <scope>NUCLEOTIDE SEQUENCE [LARGE SCALE GENOMIC DNA]</scope>
    <source>
        <strain evidence="3">SD108</strain>
    </source>
</reference>
<name>A0A099NVZ9_PICKU</name>
<protein>
    <submittedName>
        <fullName evidence="2">Uncharacterized protein</fullName>
    </submittedName>
</protein>
<proteinExistence type="predicted"/>
<evidence type="ECO:0000256" key="1">
    <source>
        <dbReference type="SAM" id="MobiDB-lite"/>
    </source>
</evidence>
<dbReference type="VEuPathDB" id="FungiDB:C5L36_0D04780"/>
<evidence type="ECO:0000313" key="3">
    <source>
        <dbReference type="Proteomes" id="UP000029867"/>
    </source>
</evidence>
<feature type="compositionally biased region" description="Acidic residues" evidence="1">
    <location>
        <begin position="170"/>
        <end position="180"/>
    </location>
</feature>
<feature type="region of interest" description="Disordered" evidence="1">
    <location>
        <begin position="150"/>
        <end position="218"/>
    </location>
</feature>
<dbReference type="AlphaFoldDB" id="A0A099NVZ9"/>
<accession>A0A099NVZ9</accession>
<feature type="compositionally biased region" description="Low complexity" evidence="1">
    <location>
        <begin position="182"/>
        <end position="218"/>
    </location>
</feature>
<gene>
    <name evidence="2" type="ORF">JL09_g4720</name>
</gene>
<dbReference type="HOGENOM" id="CLU_943541_0_0_1"/>